<dbReference type="Pfam" id="PF06993">
    <property type="entry name" value="DUF1304"/>
    <property type="match status" value="1"/>
</dbReference>
<feature type="transmembrane region" description="Helical" evidence="1">
    <location>
        <begin position="101"/>
        <end position="120"/>
    </location>
</feature>
<organism evidence="2 3">
    <name type="scientific">Sedimentitalea todarodis</name>
    <dbReference type="NCBI Taxonomy" id="1631240"/>
    <lineage>
        <taxon>Bacteria</taxon>
        <taxon>Pseudomonadati</taxon>
        <taxon>Pseudomonadota</taxon>
        <taxon>Alphaproteobacteria</taxon>
        <taxon>Rhodobacterales</taxon>
        <taxon>Paracoccaceae</taxon>
        <taxon>Sedimentitalea</taxon>
    </lineage>
</organism>
<keyword evidence="1" id="KW-0812">Transmembrane</keyword>
<keyword evidence="1" id="KW-1133">Transmembrane helix</keyword>
<name>A0ABU3VLV8_9RHOB</name>
<protein>
    <submittedName>
        <fullName evidence="2">DUF1304 family protein</fullName>
    </submittedName>
</protein>
<feature type="transmembrane region" description="Helical" evidence="1">
    <location>
        <begin position="6"/>
        <end position="27"/>
    </location>
</feature>
<dbReference type="Proteomes" id="UP001255416">
    <property type="component" value="Unassembled WGS sequence"/>
</dbReference>
<evidence type="ECO:0000313" key="2">
    <source>
        <dbReference type="EMBL" id="MDU9007192.1"/>
    </source>
</evidence>
<dbReference type="EMBL" id="JASMWN010000056">
    <property type="protein sequence ID" value="MDU9007192.1"/>
    <property type="molecule type" value="Genomic_DNA"/>
</dbReference>
<evidence type="ECO:0000256" key="1">
    <source>
        <dbReference type="SAM" id="Phobius"/>
    </source>
</evidence>
<gene>
    <name evidence="2" type="ORF">QO231_25635</name>
</gene>
<evidence type="ECO:0000313" key="3">
    <source>
        <dbReference type="Proteomes" id="UP001255416"/>
    </source>
</evidence>
<reference evidence="3" key="1">
    <citation type="submission" date="2023-05" db="EMBL/GenBank/DDBJ databases">
        <title>Sedimentitalea sp. nov. JM2-8.</title>
        <authorList>
            <person name="Huang J."/>
        </authorList>
    </citation>
    <scope>NUCLEOTIDE SEQUENCE [LARGE SCALE GENOMIC DNA]</scope>
    <source>
        <strain evidence="3">KHS03</strain>
    </source>
</reference>
<keyword evidence="3" id="KW-1185">Reference proteome</keyword>
<dbReference type="InterPro" id="IPR009732">
    <property type="entry name" value="DUF1304"/>
</dbReference>
<accession>A0ABU3VLV8</accession>
<sequence>MDVFSQIMVGIVIVGHVIFAVMQAFFWPFVAKRLLKIEDAGAVAQTTTVGRSFASYNLSIAIGLGLSFRLPENVLYDVQLAVMALIVFTAIVGYLGTKSMVILLGRLIPAAISLLLLASLA</sequence>
<proteinExistence type="predicted"/>
<feature type="transmembrane region" description="Helical" evidence="1">
    <location>
        <begin position="74"/>
        <end position="95"/>
    </location>
</feature>
<comment type="caution">
    <text evidence="2">The sequence shown here is derived from an EMBL/GenBank/DDBJ whole genome shotgun (WGS) entry which is preliminary data.</text>
</comment>
<keyword evidence="1" id="KW-0472">Membrane</keyword>
<dbReference type="RefSeq" id="WP_316783024.1">
    <property type="nucleotide sequence ID" value="NZ_JASMWN010000056.1"/>
</dbReference>